<dbReference type="PROSITE" id="PS50262">
    <property type="entry name" value="G_PROTEIN_RECEP_F1_2"/>
    <property type="match status" value="1"/>
</dbReference>
<evidence type="ECO:0000313" key="7">
    <source>
        <dbReference type="EMBL" id="CAF4247273.1"/>
    </source>
</evidence>
<dbReference type="EMBL" id="CAJOBB010010581">
    <property type="protein sequence ID" value="CAF4247273.1"/>
    <property type="molecule type" value="Genomic_DNA"/>
</dbReference>
<dbReference type="GO" id="GO:0016020">
    <property type="term" value="C:membrane"/>
    <property type="evidence" value="ECO:0007669"/>
    <property type="project" value="UniProtKB-SubCell"/>
</dbReference>
<dbReference type="Gene3D" id="1.20.1070.10">
    <property type="entry name" value="Rhodopsin 7-helix transmembrane proteins"/>
    <property type="match status" value="1"/>
</dbReference>
<keyword evidence="2 5" id="KW-0812">Transmembrane</keyword>
<evidence type="ECO:0000256" key="5">
    <source>
        <dbReference type="SAM" id="Phobius"/>
    </source>
</evidence>
<organism evidence="7 8">
    <name type="scientific">Adineta steineri</name>
    <dbReference type="NCBI Taxonomy" id="433720"/>
    <lineage>
        <taxon>Eukaryota</taxon>
        <taxon>Metazoa</taxon>
        <taxon>Spiralia</taxon>
        <taxon>Gnathifera</taxon>
        <taxon>Rotifera</taxon>
        <taxon>Eurotatoria</taxon>
        <taxon>Bdelloidea</taxon>
        <taxon>Adinetida</taxon>
        <taxon>Adinetidae</taxon>
        <taxon>Adineta</taxon>
    </lineage>
</organism>
<comment type="subcellular location">
    <subcellularLocation>
        <location evidence="1">Membrane</location>
    </subcellularLocation>
</comment>
<feature type="transmembrane region" description="Helical" evidence="5">
    <location>
        <begin position="72"/>
        <end position="92"/>
    </location>
</feature>
<proteinExistence type="predicted"/>
<evidence type="ECO:0000259" key="6">
    <source>
        <dbReference type="PROSITE" id="PS50262"/>
    </source>
</evidence>
<feature type="transmembrane region" description="Helical" evidence="5">
    <location>
        <begin position="104"/>
        <end position="124"/>
    </location>
</feature>
<keyword evidence="4 5" id="KW-0472">Membrane</keyword>
<evidence type="ECO:0000256" key="4">
    <source>
        <dbReference type="ARBA" id="ARBA00023136"/>
    </source>
</evidence>
<feature type="non-terminal residue" evidence="7">
    <location>
        <position position="1"/>
    </location>
</feature>
<feature type="transmembrane region" description="Helical" evidence="5">
    <location>
        <begin position="6"/>
        <end position="31"/>
    </location>
</feature>
<dbReference type="Proteomes" id="UP000663868">
    <property type="component" value="Unassembled WGS sequence"/>
</dbReference>
<keyword evidence="3 5" id="KW-1133">Transmembrane helix</keyword>
<dbReference type="SUPFAM" id="SSF81321">
    <property type="entry name" value="Family A G protein-coupled receptor-like"/>
    <property type="match status" value="1"/>
</dbReference>
<dbReference type="AlphaFoldDB" id="A0A820EIA5"/>
<dbReference type="InterPro" id="IPR017452">
    <property type="entry name" value="GPCR_Rhodpsn_7TM"/>
</dbReference>
<sequence length="142" mass="16541">YCANEFWLAIYTLITATILPSIINIILNTLIFSHVRSSSLRVHPNTVKAVANTVKNQQPVINRRDISLLRQMVFMFVMFIGGWIPALILNILNQTMNFDFKIVQIAIIFSQLCLLGILINLFMYNHELRQYLSNKIRIFLQR</sequence>
<name>A0A820EIA5_9BILA</name>
<reference evidence="7" key="1">
    <citation type="submission" date="2021-02" db="EMBL/GenBank/DDBJ databases">
        <authorList>
            <person name="Nowell W R."/>
        </authorList>
    </citation>
    <scope>NUCLEOTIDE SEQUENCE</scope>
</reference>
<accession>A0A820EIA5</accession>
<comment type="caution">
    <text evidence="7">The sequence shown here is derived from an EMBL/GenBank/DDBJ whole genome shotgun (WGS) entry which is preliminary data.</text>
</comment>
<feature type="domain" description="G-protein coupled receptors family 1 profile" evidence="6">
    <location>
        <begin position="1"/>
        <end position="124"/>
    </location>
</feature>
<gene>
    <name evidence="7" type="ORF">KXQ929_LOCUS42609</name>
</gene>
<evidence type="ECO:0000256" key="2">
    <source>
        <dbReference type="ARBA" id="ARBA00022692"/>
    </source>
</evidence>
<protein>
    <recommendedName>
        <fullName evidence="6">G-protein coupled receptors family 1 profile domain-containing protein</fullName>
    </recommendedName>
</protein>
<evidence type="ECO:0000256" key="3">
    <source>
        <dbReference type="ARBA" id="ARBA00022989"/>
    </source>
</evidence>
<evidence type="ECO:0000256" key="1">
    <source>
        <dbReference type="ARBA" id="ARBA00004370"/>
    </source>
</evidence>
<evidence type="ECO:0000313" key="8">
    <source>
        <dbReference type="Proteomes" id="UP000663868"/>
    </source>
</evidence>